<dbReference type="EMBL" id="JATAAI010000007">
    <property type="protein sequence ID" value="KAK1744531.1"/>
    <property type="molecule type" value="Genomic_DNA"/>
</dbReference>
<gene>
    <name evidence="1" type="ORF">QTG54_005064</name>
</gene>
<sequence>RFAVHEQSQSICTQPCSHNVQCHSILAESHNIISAIQTLP</sequence>
<proteinExistence type="predicted"/>
<comment type="caution">
    <text evidence="1">The sequence shown here is derived from an EMBL/GenBank/DDBJ whole genome shotgun (WGS) entry which is preliminary data.</text>
</comment>
<evidence type="ECO:0000313" key="1">
    <source>
        <dbReference type="EMBL" id="KAK1744531.1"/>
    </source>
</evidence>
<feature type="non-terminal residue" evidence="1">
    <location>
        <position position="1"/>
    </location>
</feature>
<reference evidence="1" key="1">
    <citation type="submission" date="2023-06" db="EMBL/GenBank/DDBJ databases">
        <title>Survivors Of The Sea: Transcriptome response of Skeletonema marinoi to long-term dormancy.</title>
        <authorList>
            <person name="Pinder M.I.M."/>
            <person name="Kourtchenko O."/>
            <person name="Robertson E.K."/>
            <person name="Larsson T."/>
            <person name="Maumus F."/>
            <person name="Osuna-Cruz C.M."/>
            <person name="Vancaester E."/>
            <person name="Stenow R."/>
            <person name="Vandepoele K."/>
            <person name="Ploug H."/>
            <person name="Bruchert V."/>
            <person name="Godhe A."/>
            <person name="Topel M."/>
        </authorList>
    </citation>
    <scope>NUCLEOTIDE SEQUENCE</scope>
    <source>
        <strain evidence="1">R05AC</strain>
    </source>
</reference>
<protein>
    <submittedName>
        <fullName evidence="1">Uncharacterized protein</fullName>
    </submittedName>
</protein>
<dbReference type="Proteomes" id="UP001224775">
    <property type="component" value="Unassembled WGS sequence"/>
</dbReference>
<evidence type="ECO:0000313" key="2">
    <source>
        <dbReference type="Proteomes" id="UP001224775"/>
    </source>
</evidence>
<organism evidence="1 2">
    <name type="scientific">Skeletonema marinoi</name>
    <dbReference type="NCBI Taxonomy" id="267567"/>
    <lineage>
        <taxon>Eukaryota</taxon>
        <taxon>Sar</taxon>
        <taxon>Stramenopiles</taxon>
        <taxon>Ochrophyta</taxon>
        <taxon>Bacillariophyta</taxon>
        <taxon>Coscinodiscophyceae</taxon>
        <taxon>Thalassiosirophycidae</taxon>
        <taxon>Thalassiosirales</taxon>
        <taxon>Skeletonemataceae</taxon>
        <taxon>Skeletonema</taxon>
        <taxon>Skeletonema marinoi-dohrnii complex</taxon>
    </lineage>
</organism>
<name>A0AAD8YDJ6_9STRA</name>
<accession>A0AAD8YDJ6</accession>
<dbReference type="AlphaFoldDB" id="A0AAD8YDJ6"/>
<keyword evidence="2" id="KW-1185">Reference proteome</keyword>